<dbReference type="PROSITE" id="PS51404">
    <property type="entry name" value="DYP_PEROXIDASE"/>
    <property type="match status" value="1"/>
</dbReference>
<dbReference type="PANTHER" id="PTHR30521:SF4">
    <property type="entry name" value="DEFERROCHELATASE"/>
    <property type="match status" value="1"/>
</dbReference>
<evidence type="ECO:0000256" key="13">
    <source>
        <dbReference type="RuleBase" id="RU365017"/>
    </source>
</evidence>
<feature type="region of interest" description="Disordered" evidence="14">
    <location>
        <begin position="1"/>
        <end position="21"/>
    </location>
</feature>
<evidence type="ECO:0000256" key="6">
    <source>
        <dbReference type="ARBA" id="ARBA00023002"/>
    </source>
</evidence>
<comment type="caution">
    <text evidence="17">The sequence shown here is derived from an EMBL/GenBank/DDBJ whole genome shotgun (WGS) entry which is preliminary data.</text>
</comment>
<evidence type="ECO:0000313" key="18">
    <source>
        <dbReference type="Proteomes" id="UP001501495"/>
    </source>
</evidence>
<evidence type="ECO:0000256" key="7">
    <source>
        <dbReference type="ARBA" id="ARBA00023004"/>
    </source>
</evidence>
<dbReference type="InterPro" id="IPR048327">
    <property type="entry name" value="Dyp_perox_N"/>
</dbReference>
<gene>
    <name evidence="17" type="primary">efeB_2</name>
    <name evidence="17" type="ORF">GCM10022215_36630</name>
</gene>
<keyword evidence="5" id="KW-0732">Signal</keyword>
<keyword evidence="3 13" id="KW-0349">Heme</keyword>
<keyword evidence="8" id="KW-0456">Lyase</keyword>
<evidence type="ECO:0000256" key="3">
    <source>
        <dbReference type="ARBA" id="ARBA00022617"/>
    </source>
</evidence>
<dbReference type="InterPro" id="IPR006313">
    <property type="entry name" value="EfeB/EfeN"/>
</dbReference>
<evidence type="ECO:0000256" key="10">
    <source>
        <dbReference type="ARBA" id="ARBA00033771"/>
    </source>
</evidence>
<keyword evidence="4 13" id="KW-0479">Metal-binding</keyword>
<evidence type="ECO:0000259" key="16">
    <source>
        <dbReference type="Pfam" id="PF20628"/>
    </source>
</evidence>
<dbReference type="Pfam" id="PF04261">
    <property type="entry name" value="Dyp_perox_N"/>
    <property type="match status" value="1"/>
</dbReference>
<dbReference type="InterPro" id="IPR006311">
    <property type="entry name" value="TAT_signal"/>
</dbReference>
<dbReference type="NCBIfam" id="TIGR01413">
    <property type="entry name" value="Dyp_perox_fam"/>
    <property type="match status" value="1"/>
</dbReference>
<keyword evidence="2 13" id="KW-0575">Peroxidase</keyword>
<evidence type="ECO:0000256" key="11">
    <source>
        <dbReference type="ARBA" id="ARBA00033775"/>
    </source>
</evidence>
<comment type="similarity">
    <text evidence="9 13">Belongs to the DyP-type peroxidase family.</text>
</comment>
<dbReference type="EMBL" id="BAAAZH010000028">
    <property type="protein sequence ID" value="GAA4126724.1"/>
    <property type="molecule type" value="Genomic_DNA"/>
</dbReference>
<keyword evidence="6 13" id="KW-0560">Oxidoreductase</keyword>
<proteinExistence type="inferred from homology"/>
<evidence type="ECO:0000256" key="12">
    <source>
        <dbReference type="ARBA" id="ARBA00048856"/>
    </source>
</evidence>
<dbReference type="EC" id="1.11.1.-" evidence="13"/>
<keyword evidence="7 13" id="KW-0408">Iron</keyword>
<evidence type="ECO:0000256" key="9">
    <source>
        <dbReference type="ARBA" id="ARBA00025737"/>
    </source>
</evidence>
<evidence type="ECO:0000256" key="2">
    <source>
        <dbReference type="ARBA" id="ARBA00022559"/>
    </source>
</evidence>
<sequence>MTRHAPGGGTGPGTGRVTRRGLLGGAAGAAGGAALAAGAGLAMARDDTTTPDEGDLRYSADGPHQAGILTPVQRHACYLAGDVTTDREGLRRLLDTLTARIRALTAGGPVGDDGLVRTAADNGILGDDLPTAGLTITVSVGASLFDRRFGLAPRRPARLVPMPAFADDALDPAWCGGDLLVQVCADEPDVVVHAVRDLLRATRGDLQVRWRRDGFTSPPRPSGTPRNLLGFKDGTANPDVSDDALMDRLVWTHGGGGEPDWVEGGSYHVVRLIRMFVEFWDRVSVREQNAIFGRDKSSGAPLTGTDEFDPPDYTGQSGGGAIRLDAHIRRASRSGTAPDQRILRRGFNYDAGLDAAGNLDMGLIFTCFNADLERQFTAIQRRLEGEALSDYVSPFGGGFYFALPGLGSGEGGWARAVLGT</sequence>
<dbReference type="InterPro" id="IPR011008">
    <property type="entry name" value="Dimeric_a/b-barrel"/>
</dbReference>
<feature type="domain" description="Dyp-type peroxidase N-terminal" evidence="15">
    <location>
        <begin position="65"/>
        <end position="215"/>
    </location>
</feature>
<dbReference type="PANTHER" id="PTHR30521">
    <property type="entry name" value="DEFERROCHELATASE/PEROXIDASE"/>
    <property type="match status" value="1"/>
</dbReference>
<accession>A0ABP7XW13</accession>
<dbReference type="InterPro" id="IPR048328">
    <property type="entry name" value="Dyp_perox_C"/>
</dbReference>
<comment type="function">
    <text evidence="13">Involved in the recovery of exogenous heme iron. Extracts iron from heme while preserving the protoporphyrin ring intact.</text>
</comment>
<feature type="compositionally biased region" description="Gly residues" evidence="14">
    <location>
        <begin position="1"/>
        <end position="14"/>
    </location>
</feature>
<evidence type="ECO:0000256" key="8">
    <source>
        <dbReference type="ARBA" id="ARBA00023239"/>
    </source>
</evidence>
<reference evidence="18" key="1">
    <citation type="journal article" date="2019" name="Int. J. Syst. Evol. Microbiol.">
        <title>The Global Catalogue of Microorganisms (GCM) 10K type strain sequencing project: providing services to taxonomists for standard genome sequencing and annotation.</title>
        <authorList>
            <consortium name="The Broad Institute Genomics Platform"/>
            <consortium name="The Broad Institute Genome Sequencing Center for Infectious Disease"/>
            <person name="Wu L."/>
            <person name="Ma J."/>
        </authorList>
    </citation>
    <scope>NUCLEOTIDE SEQUENCE [LARGE SCALE GENOMIC DNA]</scope>
    <source>
        <strain evidence="18">JCM 16703</strain>
    </source>
</reference>
<dbReference type="Proteomes" id="UP001501495">
    <property type="component" value="Unassembled WGS sequence"/>
</dbReference>
<feature type="region of interest" description="Disordered" evidence="14">
    <location>
        <begin position="212"/>
        <end position="233"/>
    </location>
</feature>
<dbReference type="SUPFAM" id="SSF54909">
    <property type="entry name" value="Dimeric alpha+beta barrel"/>
    <property type="match status" value="1"/>
</dbReference>
<evidence type="ECO:0000256" key="4">
    <source>
        <dbReference type="ARBA" id="ARBA00022723"/>
    </source>
</evidence>
<comment type="cofactor">
    <cofactor evidence="13">
        <name>heme b</name>
        <dbReference type="ChEBI" id="CHEBI:60344"/>
    </cofactor>
    <text evidence="13">Binds 1 heme b (iron(II)-protoporphyrin IX) group non-covalently per subunit.</text>
</comment>
<evidence type="ECO:0000259" key="15">
    <source>
        <dbReference type="Pfam" id="PF04261"/>
    </source>
</evidence>
<evidence type="ECO:0000256" key="5">
    <source>
        <dbReference type="ARBA" id="ARBA00022729"/>
    </source>
</evidence>
<evidence type="ECO:0000256" key="14">
    <source>
        <dbReference type="SAM" id="MobiDB-lite"/>
    </source>
</evidence>
<keyword evidence="18" id="KW-1185">Reference proteome</keyword>
<organism evidence="17 18">
    <name type="scientific">Nocardioides fonticola</name>
    <dbReference type="NCBI Taxonomy" id="450363"/>
    <lineage>
        <taxon>Bacteria</taxon>
        <taxon>Bacillati</taxon>
        <taxon>Actinomycetota</taxon>
        <taxon>Actinomycetes</taxon>
        <taxon>Propionibacteriales</taxon>
        <taxon>Nocardioidaceae</taxon>
        <taxon>Nocardioides</taxon>
    </lineage>
</organism>
<dbReference type="NCBIfam" id="TIGR01412">
    <property type="entry name" value="tat_substr_1"/>
    <property type="match status" value="1"/>
</dbReference>
<comment type="subcellular location">
    <subcellularLocation>
        <location evidence="1">Cell envelope</location>
    </subcellularLocation>
</comment>
<dbReference type="InterPro" id="IPR006314">
    <property type="entry name" value="Dyp_peroxidase"/>
</dbReference>
<name>A0ABP7XW13_9ACTN</name>
<comment type="catalytic activity">
    <reaction evidence="12">
        <text>heme b + 2 H(+) = protoporphyrin IX + Fe(2+)</text>
        <dbReference type="Rhea" id="RHEA:22584"/>
        <dbReference type="ChEBI" id="CHEBI:15378"/>
        <dbReference type="ChEBI" id="CHEBI:29033"/>
        <dbReference type="ChEBI" id="CHEBI:57306"/>
        <dbReference type="ChEBI" id="CHEBI:60344"/>
        <dbReference type="EC" id="4.98.1.1"/>
    </reaction>
    <physiologicalReaction direction="left-to-right" evidence="12">
        <dbReference type="Rhea" id="RHEA:22585"/>
    </physiologicalReaction>
</comment>
<dbReference type="PROSITE" id="PS51318">
    <property type="entry name" value="TAT"/>
    <property type="match status" value="1"/>
</dbReference>
<evidence type="ECO:0000313" key="17">
    <source>
        <dbReference type="EMBL" id="GAA4126724.1"/>
    </source>
</evidence>
<evidence type="ECO:0000256" key="1">
    <source>
        <dbReference type="ARBA" id="ARBA00004196"/>
    </source>
</evidence>
<feature type="domain" description="Dyp-type peroxidase C-terminal" evidence="16">
    <location>
        <begin position="224"/>
        <end position="405"/>
    </location>
</feature>
<dbReference type="Pfam" id="PF20628">
    <property type="entry name" value="Dyp_perox_C"/>
    <property type="match status" value="1"/>
</dbReference>
<protein>
    <recommendedName>
        <fullName evidence="10 13">Deferrochelatase</fullName>
        <ecNumber evidence="13">1.11.1.-</ecNumber>
    </recommendedName>
    <alternativeName>
        <fullName evidence="11 13">Peroxidase EfeB</fullName>
    </alternativeName>
</protein>